<sequence>MLPRLLQITVQDSTKFKNTKKYLQLKYYINLQEQIKEQPNIQKNIKSLQDLNLQEPIDELYDEQSVKLLVTQQQINNFISVQLDYELIKRFIQQNHLQQSISDTIKLQISYKDLNILLFEQLQQQIEYFTNLFKSQYKESVNNNQQKVLSVFKNFLDLYFNATEYPDISQLSMDIQKQYKFDQLQKEINIYRAKKSQKQLHEIEIVTLQIKDLLLESEEVIFEDQAKFYVTHSDINNSLLNNNLFKQYINNKQDVNAMYFYPTVSQLYHMYYHVYMGKVNQTVIPGRLFVNNYILYSKSSTERICVQVALDFLPNTKSKLLNVDYLKAQGPKHELLLQVLEFFSQCYDYEKFTIQFTQQYLDSININIQDNLDKILQMIKLLVNPNILDIQFTLNLSSSNYADLPAILSQVSSNYILTVQPQTLASFVTTGQFQIHLFTPQLNNNQLKDKQRQLHSHVLLSNKIKQYTQNCIQLQIIYSRLKLNELKTIQKRLHEIQPKTEKARKIQKMYKFQTEKTKKLLNEVKIMKQIEFAQKCGILERKELIFRIKKVIE</sequence>
<accession>A0AA86QI89</accession>
<evidence type="ECO:0000313" key="2">
    <source>
        <dbReference type="EMBL" id="CAL6058626.1"/>
    </source>
</evidence>
<dbReference type="AlphaFoldDB" id="A0AA86QI89"/>
<comment type="caution">
    <text evidence="1">The sequence shown here is derived from an EMBL/GenBank/DDBJ whole genome shotgun (WGS) entry which is preliminary data.</text>
</comment>
<reference evidence="2 3" key="2">
    <citation type="submission" date="2024-07" db="EMBL/GenBank/DDBJ databases">
        <authorList>
            <person name="Akdeniz Z."/>
        </authorList>
    </citation>
    <scope>NUCLEOTIDE SEQUENCE [LARGE SCALE GENOMIC DNA]</scope>
</reference>
<protein>
    <submittedName>
        <fullName evidence="2">Hypothetical_protein</fullName>
    </submittedName>
</protein>
<proteinExistence type="predicted"/>
<keyword evidence="3" id="KW-1185">Reference proteome</keyword>
<evidence type="ECO:0000313" key="3">
    <source>
        <dbReference type="Proteomes" id="UP001642409"/>
    </source>
</evidence>
<dbReference type="Proteomes" id="UP001642409">
    <property type="component" value="Unassembled WGS sequence"/>
</dbReference>
<name>A0AA86QI89_9EUKA</name>
<evidence type="ECO:0000313" key="1">
    <source>
        <dbReference type="EMBL" id="CAI9953972.1"/>
    </source>
</evidence>
<dbReference type="EMBL" id="CAXDID020000222">
    <property type="protein sequence ID" value="CAL6058626.1"/>
    <property type="molecule type" value="Genomic_DNA"/>
</dbReference>
<dbReference type="EMBL" id="CATOUU010000843">
    <property type="protein sequence ID" value="CAI9953972.1"/>
    <property type="molecule type" value="Genomic_DNA"/>
</dbReference>
<reference evidence="1" key="1">
    <citation type="submission" date="2023-06" db="EMBL/GenBank/DDBJ databases">
        <authorList>
            <person name="Kurt Z."/>
        </authorList>
    </citation>
    <scope>NUCLEOTIDE SEQUENCE</scope>
</reference>
<organism evidence="1">
    <name type="scientific">Hexamita inflata</name>
    <dbReference type="NCBI Taxonomy" id="28002"/>
    <lineage>
        <taxon>Eukaryota</taxon>
        <taxon>Metamonada</taxon>
        <taxon>Diplomonadida</taxon>
        <taxon>Hexamitidae</taxon>
        <taxon>Hexamitinae</taxon>
        <taxon>Hexamita</taxon>
    </lineage>
</organism>
<gene>
    <name evidence="1" type="ORF">HINF_LOCUS41617</name>
    <name evidence="2" type="ORF">HINF_LOCUS48359</name>
</gene>